<comment type="caution">
    <text evidence="1">The sequence shown here is derived from an EMBL/GenBank/DDBJ whole genome shotgun (WGS) entry which is preliminary data.</text>
</comment>
<evidence type="ECO:0000313" key="1">
    <source>
        <dbReference type="EMBL" id="TWA89533.1"/>
    </source>
</evidence>
<proteinExistence type="predicted"/>
<dbReference type="Proteomes" id="UP000319949">
    <property type="component" value="Unassembled WGS sequence"/>
</dbReference>
<dbReference type="AlphaFoldDB" id="A0A560CXE6"/>
<evidence type="ECO:0000313" key="2">
    <source>
        <dbReference type="Proteomes" id="UP000319949"/>
    </source>
</evidence>
<accession>A0A560CXE6</accession>
<sequence length="70" mass="7691">MPGPEPGMLRPMVALDDVRKARVENAHIARLEELVENVRATLAGPASDRDKIGWITELLNVQGYRIDAPG</sequence>
<gene>
    <name evidence="1" type="ORF">FBZ96_1191</name>
</gene>
<name>A0A560CXE6_9BRAD</name>
<organism evidence="1 2">
    <name type="scientific">Bradyrhizobium stylosanthis</name>
    <dbReference type="NCBI Taxonomy" id="1803665"/>
    <lineage>
        <taxon>Bacteria</taxon>
        <taxon>Pseudomonadati</taxon>
        <taxon>Pseudomonadota</taxon>
        <taxon>Alphaproteobacteria</taxon>
        <taxon>Hyphomicrobiales</taxon>
        <taxon>Nitrobacteraceae</taxon>
        <taxon>Bradyrhizobium</taxon>
    </lineage>
</organism>
<dbReference type="EMBL" id="VITK01000019">
    <property type="protein sequence ID" value="TWA89533.1"/>
    <property type="molecule type" value="Genomic_DNA"/>
</dbReference>
<reference evidence="1 2" key="1">
    <citation type="submission" date="2019-06" db="EMBL/GenBank/DDBJ databases">
        <title>Genomic Encyclopedia of Type Strains, Phase IV (KMG-V): Genome sequencing to study the core and pangenomes of soil and plant-associated prokaryotes.</title>
        <authorList>
            <person name="Whitman W."/>
        </authorList>
    </citation>
    <scope>NUCLEOTIDE SEQUENCE [LARGE SCALE GENOMIC DNA]</scope>
    <source>
        <strain evidence="1 2">BR 510</strain>
    </source>
</reference>
<protein>
    <submittedName>
        <fullName evidence="1">Uncharacterized protein</fullName>
    </submittedName>
</protein>
<keyword evidence="2" id="KW-1185">Reference proteome</keyword>